<reference evidence="1" key="1">
    <citation type="journal article" date="1996" name="J. Biol. Chem.">
        <title>Purification of storage granule protein-23. A novel protein identified by phage display technology and interaction with type I plasminogen activator inhibitor.</title>
        <authorList>
            <person name="Lang I.M."/>
            <person name="Chuang T.L."/>
            <person name="Barbas C.F. 3rd"/>
            <person name="Schleef R.R."/>
        </authorList>
    </citation>
    <scope>NUCLEOTIDE SEQUENCE</scope>
</reference>
<accession>P70363</accession>
<evidence type="ECO:0000313" key="1">
    <source>
        <dbReference type="EMBL" id="AAC52893.1"/>
    </source>
</evidence>
<organism evidence="1">
    <name type="scientific">Mus musculus</name>
    <name type="common">Mouse</name>
    <dbReference type="NCBI Taxonomy" id="10090"/>
    <lineage>
        <taxon>Eukaryota</taxon>
        <taxon>Metazoa</taxon>
        <taxon>Chordata</taxon>
        <taxon>Craniata</taxon>
        <taxon>Vertebrata</taxon>
        <taxon>Euteleostomi</taxon>
        <taxon>Mammalia</taxon>
        <taxon>Eutheria</taxon>
        <taxon>Euarchontoglires</taxon>
        <taxon>Glires</taxon>
        <taxon>Rodentia</taxon>
        <taxon>Myomorpha</taxon>
        <taxon>Muroidea</taxon>
        <taxon>Muridae</taxon>
        <taxon>Murinae</taxon>
        <taxon>Mus</taxon>
        <taxon>Mus</taxon>
    </lineage>
</organism>
<sequence>DMECLSQYGIHDPAQAKGGLNYTRNNFSHMQCFLESLHTDHVLSLTEMFPSVSIVNSPFSLSSSSISEMCHSSQALRYSSTSFASFLYALPTAPLLGSNCTTLTVLGSFRGFSW</sequence>
<dbReference type="AlphaFoldDB" id="P70363"/>
<feature type="non-terminal residue" evidence="1">
    <location>
        <position position="114"/>
    </location>
</feature>
<dbReference type="EMBL" id="U64446">
    <property type="protein sequence ID" value="AAC52893.1"/>
    <property type="molecule type" value="mRNA"/>
</dbReference>
<proteinExistence type="evidence at transcript level"/>
<reference evidence="1" key="2">
    <citation type="submission" date="1996-07" db="EMBL/GenBank/DDBJ databases">
        <authorList>
            <person name="Schleef R. R."/>
        </authorList>
    </citation>
    <scope>NUCLEOTIDE SEQUENCE</scope>
</reference>
<protein>
    <submittedName>
        <fullName evidence="1">Regulated secretory protein-23</fullName>
    </submittedName>
</protein>
<name>P70363_MOUSE</name>
<feature type="non-terminal residue" evidence="1">
    <location>
        <position position="1"/>
    </location>
</feature>